<accession>A0A0P9D0Q1</accession>
<feature type="transmembrane region" description="Helical" evidence="1">
    <location>
        <begin position="34"/>
        <end position="59"/>
    </location>
</feature>
<dbReference type="EMBL" id="LJCO01000008">
    <property type="protein sequence ID" value="KPV45647.1"/>
    <property type="molecule type" value="Genomic_DNA"/>
</dbReference>
<dbReference type="Proteomes" id="UP000050482">
    <property type="component" value="Unassembled WGS sequence"/>
</dbReference>
<evidence type="ECO:0000256" key="1">
    <source>
        <dbReference type="SAM" id="Phobius"/>
    </source>
</evidence>
<dbReference type="PATRIC" id="fig|471514.4.peg.333"/>
<comment type="caution">
    <text evidence="2">The sequence shown here is derived from an EMBL/GenBank/DDBJ whole genome shotgun (WGS) entry which is preliminary data.</text>
</comment>
<keyword evidence="1" id="KW-0472">Membrane</keyword>
<dbReference type="AlphaFoldDB" id="A0A0P9D0Q1"/>
<proteinExistence type="predicted"/>
<keyword evidence="1" id="KW-0812">Transmembrane</keyword>
<dbReference type="STRING" id="471514.AN477_01665"/>
<keyword evidence="1" id="KW-1133">Transmembrane helix</keyword>
<reference evidence="2 3" key="1">
    <citation type="submission" date="2015-09" db="EMBL/GenBank/DDBJ databases">
        <title>Draft genome sequence of Alicyclobacillus ferrooxydans DSM 22381.</title>
        <authorList>
            <person name="Hemp J."/>
        </authorList>
    </citation>
    <scope>NUCLEOTIDE SEQUENCE [LARGE SCALE GENOMIC DNA]</scope>
    <source>
        <strain evidence="2 3">TC-34</strain>
    </source>
</reference>
<sequence>MTVEVTYVLSSRRGRVTRLWRWLDGEYGGIMDEFIVTAGMWIFSSLVVMILAGLIWAALSGDVKAMTSVLQNLF</sequence>
<keyword evidence="3" id="KW-1185">Reference proteome</keyword>
<evidence type="ECO:0000313" key="2">
    <source>
        <dbReference type="EMBL" id="KPV45647.1"/>
    </source>
</evidence>
<protein>
    <submittedName>
        <fullName evidence="2">Uncharacterized protein</fullName>
    </submittedName>
</protein>
<evidence type="ECO:0000313" key="3">
    <source>
        <dbReference type="Proteomes" id="UP000050482"/>
    </source>
</evidence>
<organism evidence="2 3">
    <name type="scientific">Alicyclobacillus ferrooxydans</name>
    <dbReference type="NCBI Taxonomy" id="471514"/>
    <lineage>
        <taxon>Bacteria</taxon>
        <taxon>Bacillati</taxon>
        <taxon>Bacillota</taxon>
        <taxon>Bacilli</taxon>
        <taxon>Bacillales</taxon>
        <taxon>Alicyclobacillaceae</taxon>
        <taxon>Alicyclobacillus</taxon>
    </lineage>
</organism>
<gene>
    <name evidence="2" type="ORF">AN477_01665</name>
</gene>
<name>A0A0P9D0Q1_9BACL</name>